<name>A0A0V0QL50_PSEPJ</name>
<gene>
    <name evidence="1" type="ORF">PPERSA_04047</name>
</gene>
<protein>
    <submittedName>
        <fullName evidence="1">Uncharacterized protein</fullName>
    </submittedName>
</protein>
<evidence type="ECO:0000313" key="1">
    <source>
        <dbReference type="EMBL" id="KRX02844.1"/>
    </source>
</evidence>
<dbReference type="EMBL" id="LDAU01000151">
    <property type="protein sequence ID" value="KRX02844.1"/>
    <property type="molecule type" value="Genomic_DNA"/>
</dbReference>
<keyword evidence="2" id="KW-1185">Reference proteome</keyword>
<reference evidence="1 2" key="1">
    <citation type="journal article" date="2015" name="Sci. Rep.">
        <title>Genome of the facultative scuticociliatosis pathogen Pseudocohnilembus persalinus provides insight into its virulence through horizontal gene transfer.</title>
        <authorList>
            <person name="Xiong J."/>
            <person name="Wang G."/>
            <person name="Cheng J."/>
            <person name="Tian M."/>
            <person name="Pan X."/>
            <person name="Warren A."/>
            <person name="Jiang C."/>
            <person name="Yuan D."/>
            <person name="Miao W."/>
        </authorList>
    </citation>
    <scope>NUCLEOTIDE SEQUENCE [LARGE SCALE GENOMIC DNA]</scope>
    <source>
        <strain evidence="1">36N120E</strain>
    </source>
</reference>
<organism evidence="1 2">
    <name type="scientific">Pseudocohnilembus persalinus</name>
    <name type="common">Ciliate</name>
    <dbReference type="NCBI Taxonomy" id="266149"/>
    <lineage>
        <taxon>Eukaryota</taxon>
        <taxon>Sar</taxon>
        <taxon>Alveolata</taxon>
        <taxon>Ciliophora</taxon>
        <taxon>Intramacronucleata</taxon>
        <taxon>Oligohymenophorea</taxon>
        <taxon>Scuticociliatia</taxon>
        <taxon>Philasterida</taxon>
        <taxon>Pseudocohnilembidae</taxon>
        <taxon>Pseudocohnilembus</taxon>
    </lineage>
</organism>
<evidence type="ECO:0000313" key="2">
    <source>
        <dbReference type="Proteomes" id="UP000054937"/>
    </source>
</evidence>
<dbReference type="AlphaFoldDB" id="A0A0V0QL50"/>
<dbReference type="InParanoid" id="A0A0V0QL50"/>
<accession>A0A0V0QL50</accession>
<sequence length="102" mass="11760">MRNVILFLSTVGVITIGIAIATIDEGYMNMKLHTIAAEIGDFKNYYYVFGVGMFIEKKQNQFFPIENSENVCYKYEDMQNLSKLNEDIKSSDLKFKLQQGLQ</sequence>
<proteinExistence type="predicted"/>
<comment type="caution">
    <text evidence="1">The sequence shown here is derived from an EMBL/GenBank/DDBJ whole genome shotgun (WGS) entry which is preliminary data.</text>
</comment>
<dbReference type="Proteomes" id="UP000054937">
    <property type="component" value="Unassembled WGS sequence"/>
</dbReference>